<sequence length="238" mass="26311">MSKIKLENLHKKYGKVTALDDLALEINDRELIVFLGPSGCGKTTTLNCIAGIEELSRGRIFFDDKDVTALPSHARNVALVFQSALLYPHLTARDNIRMSLRISKISKEEIEKRVSSTAKMLGIEPLLDKLPFHMSGGERQRVATAKAIVRNPSVFLMDEPLSSLDAALRESLRAEITVLQKNLGITMVFVTHDQVEAMTMGTKIVVMKDGEMLQVGPPLEIYNYPVNKFVAGFIGSPA</sequence>
<dbReference type="GO" id="GO:0008643">
    <property type="term" value="P:carbohydrate transport"/>
    <property type="evidence" value="ECO:0007669"/>
    <property type="project" value="InterPro"/>
</dbReference>
<dbReference type="PANTHER" id="PTHR43875:SF15">
    <property type="entry name" value="TREHALOSE IMPORT ATP-BINDING PROTEIN SUGC"/>
    <property type="match status" value="1"/>
</dbReference>
<keyword evidence="1" id="KW-0813">Transport</keyword>
<protein>
    <recommendedName>
        <fullName evidence="7">ABC transporter domain-containing protein</fullName>
    </recommendedName>
</protein>
<dbReference type="PROSITE" id="PS50893">
    <property type="entry name" value="ABC_TRANSPORTER_2"/>
    <property type="match status" value="1"/>
</dbReference>
<dbReference type="InterPro" id="IPR015855">
    <property type="entry name" value="ABC_transpr_MalK-like"/>
</dbReference>
<keyword evidence="2" id="KW-1003">Cell membrane</keyword>
<evidence type="ECO:0000256" key="6">
    <source>
        <dbReference type="ARBA" id="ARBA00023136"/>
    </source>
</evidence>
<dbReference type="InterPro" id="IPR047641">
    <property type="entry name" value="ABC_transpr_MalK/UgpC-like"/>
</dbReference>
<dbReference type="GO" id="GO:0016887">
    <property type="term" value="F:ATP hydrolysis activity"/>
    <property type="evidence" value="ECO:0007669"/>
    <property type="project" value="InterPro"/>
</dbReference>
<dbReference type="AlphaFoldDB" id="A0A0F8ZFZ9"/>
<dbReference type="InterPro" id="IPR003593">
    <property type="entry name" value="AAA+_ATPase"/>
</dbReference>
<dbReference type="FunFam" id="3.40.50.300:FF:000042">
    <property type="entry name" value="Maltose/maltodextrin ABC transporter, ATP-binding protein"/>
    <property type="match status" value="1"/>
</dbReference>
<keyword evidence="4" id="KW-0067">ATP-binding</keyword>
<dbReference type="Gene3D" id="2.40.50.100">
    <property type="match status" value="1"/>
</dbReference>
<feature type="non-terminal residue" evidence="8">
    <location>
        <position position="238"/>
    </location>
</feature>
<evidence type="ECO:0000256" key="2">
    <source>
        <dbReference type="ARBA" id="ARBA00022475"/>
    </source>
</evidence>
<reference evidence="8" key="1">
    <citation type="journal article" date="2015" name="Nature">
        <title>Complex archaea that bridge the gap between prokaryotes and eukaryotes.</title>
        <authorList>
            <person name="Spang A."/>
            <person name="Saw J.H."/>
            <person name="Jorgensen S.L."/>
            <person name="Zaremba-Niedzwiedzka K."/>
            <person name="Martijn J."/>
            <person name="Lind A.E."/>
            <person name="van Eijk R."/>
            <person name="Schleper C."/>
            <person name="Guy L."/>
            <person name="Ettema T.J."/>
        </authorList>
    </citation>
    <scope>NUCLEOTIDE SEQUENCE</scope>
</reference>
<organism evidence="8">
    <name type="scientific">marine sediment metagenome</name>
    <dbReference type="NCBI Taxonomy" id="412755"/>
    <lineage>
        <taxon>unclassified sequences</taxon>
        <taxon>metagenomes</taxon>
        <taxon>ecological metagenomes</taxon>
    </lineage>
</organism>
<gene>
    <name evidence="8" type="ORF">LCGC14_2778600</name>
</gene>
<evidence type="ECO:0000256" key="3">
    <source>
        <dbReference type="ARBA" id="ARBA00022741"/>
    </source>
</evidence>
<accession>A0A0F8ZFZ9</accession>
<evidence type="ECO:0000256" key="5">
    <source>
        <dbReference type="ARBA" id="ARBA00022967"/>
    </source>
</evidence>
<dbReference type="GO" id="GO:0140359">
    <property type="term" value="F:ABC-type transporter activity"/>
    <property type="evidence" value="ECO:0007669"/>
    <property type="project" value="InterPro"/>
</dbReference>
<dbReference type="CDD" id="cd03301">
    <property type="entry name" value="ABC_MalK_N"/>
    <property type="match status" value="1"/>
</dbReference>
<dbReference type="PANTHER" id="PTHR43875">
    <property type="entry name" value="MALTODEXTRIN IMPORT ATP-BINDING PROTEIN MSMX"/>
    <property type="match status" value="1"/>
</dbReference>
<dbReference type="SMART" id="SM00382">
    <property type="entry name" value="AAA"/>
    <property type="match status" value="1"/>
</dbReference>
<evidence type="ECO:0000313" key="8">
    <source>
        <dbReference type="EMBL" id="KKK84910.1"/>
    </source>
</evidence>
<comment type="caution">
    <text evidence="8">The sequence shown here is derived from an EMBL/GenBank/DDBJ whole genome shotgun (WGS) entry which is preliminary data.</text>
</comment>
<dbReference type="EMBL" id="LAZR01051551">
    <property type="protein sequence ID" value="KKK84910.1"/>
    <property type="molecule type" value="Genomic_DNA"/>
</dbReference>
<keyword evidence="3" id="KW-0547">Nucleotide-binding</keyword>
<feature type="domain" description="ABC transporter" evidence="7">
    <location>
        <begin position="4"/>
        <end position="234"/>
    </location>
</feature>
<evidence type="ECO:0000256" key="4">
    <source>
        <dbReference type="ARBA" id="ARBA00022840"/>
    </source>
</evidence>
<dbReference type="InterPro" id="IPR003439">
    <property type="entry name" value="ABC_transporter-like_ATP-bd"/>
</dbReference>
<dbReference type="Gene3D" id="3.40.50.300">
    <property type="entry name" value="P-loop containing nucleotide triphosphate hydrolases"/>
    <property type="match status" value="1"/>
</dbReference>
<keyword evidence="5" id="KW-1278">Translocase</keyword>
<keyword evidence="6" id="KW-0472">Membrane</keyword>
<dbReference type="Pfam" id="PF00005">
    <property type="entry name" value="ABC_tran"/>
    <property type="match status" value="1"/>
</dbReference>
<name>A0A0F8ZFZ9_9ZZZZ</name>
<dbReference type="InterPro" id="IPR027417">
    <property type="entry name" value="P-loop_NTPase"/>
</dbReference>
<evidence type="ECO:0000259" key="7">
    <source>
        <dbReference type="PROSITE" id="PS50893"/>
    </source>
</evidence>
<dbReference type="SUPFAM" id="SSF52540">
    <property type="entry name" value="P-loop containing nucleoside triphosphate hydrolases"/>
    <property type="match status" value="1"/>
</dbReference>
<evidence type="ECO:0000256" key="1">
    <source>
        <dbReference type="ARBA" id="ARBA00022448"/>
    </source>
</evidence>
<dbReference type="GO" id="GO:0005524">
    <property type="term" value="F:ATP binding"/>
    <property type="evidence" value="ECO:0007669"/>
    <property type="project" value="UniProtKB-KW"/>
</dbReference>
<dbReference type="GO" id="GO:0055052">
    <property type="term" value="C:ATP-binding cassette (ABC) transporter complex, substrate-binding subunit-containing"/>
    <property type="evidence" value="ECO:0007669"/>
    <property type="project" value="TreeGrafter"/>
</dbReference>
<proteinExistence type="predicted"/>